<evidence type="ECO:0000313" key="8">
    <source>
        <dbReference type="EMBL" id="EDQ04482.1"/>
    </source>
</evidence>
<gene>
    <name evidence="8" type="ORF">OIHEL45_16174</name>
</gene>
<evidence type="ECO:0000256" key="1">
    <source>
        <dbReference type="ARBA" id="ARBA00008857"/>
    </source>
</evidence>
<dbReference type="PROSITE" id="PS51898">
    <property type="entry name" value="TYR_RECOMBINASE"/>
    <property type="match status" value="1"/>
</dbReference>
<dbReference type="InterPro" id="IPR013762">
    <property type="entry name" value="Integrase-like_cat_sf"/>
</dbReference>
<dbReference type="EMBL" id="ABID01000004">
    <property type="protein sequence ID" value="EDQ04482.1"/>
    <property type="molecule type" value="Genomic_DNA"/>
</dbReference>
<dbReference type="RefSeq" id="WP_007120246.1">
    <property type="nucleotide sequence ID" value="NZ_ABID01000004.1"/>
</dbReference>
<keyword evidence="3 5" id="KW-0238">DNA-binding</keyword>
<dbReference type="InterPro" id="IPR011010">
    <property type="entry name" value="DNA_brk_join_enz"/>
</dbReference>
<reference evidence="8 9" key="1">
    <citation type="submission" date="2007-11" db="EMBL/GenBank/DDBJ databases">
        <authorList>
            <person name="Wagner-Dobler I."/>
            <person name="Ferriera S."/>
            <person name="Johnson J."/>
            <person name="Kravitz S."/>
            <person name="Beeson K."/>
            <person name="Sutton G."/>
            <person name="Rogers Y.-H."/>
            <person name="Friedman R."/>
            <person name="Frazier M."/>
            <person name="Venter J.C."/>
        </authorList>
    </citation>
    <scope>NUCLEOTIDE SEQUENCE [LARGE SCALE GENOMIC DNA]</scope>
    <source>
        <strain evidence="8 9">HEL-45</strain>
    </source>
</reference>
<dbReference type="InterPro" id="IPR050090">
    <property type="entry name" value="Tyrosine_recombinase_XerCD"/>
</dbReference>
<keyword evidence="2" id="KW-0229">DNA integration</keyword>
<evidence type="ECO:0000256" key="4">
    <source>
        <dbReference type="ARBA" id="ARBA00023172"/>
    </source>
</evidence>
<keyword evidence="9" id="KW-1185">Reference proteome</keyword>
<organism evidence="8 9">
    <name type="scientific">Sulfitobacter indolifex HEL-45</name>
    <dbReference type="NCBI Taxonomy" id="391624"/>
    <lineage>
        <taxon>Bacteria</taxon>
        <taxon>Pseudomonadati</taxon>
        <taxon>Pseudomonadota</taxon>
        <taxon>Alphaproteobacteria</taxon>
        <taxon>Rhodobacterales</taxon>
        <taxon>Roseobacteraceae</taxon>
        <taxon>Sulfitobacter</taxon>
    </lineage>
</organism>
<dbReference type="Gene3D" id="1.10.150.130">
    <property type="match status" value="1"/>
</dbReference>
<dbReference type="PROSITE" id="PS51900">
    <property type="entry name" value="CB"/>
    <property type="match status" value="1"/>
</dbReference>
<feature type="domain" description="Tyr recombinase" evidence="6">
    <location>
        <begin position="356"/>
        <end position="542"/>
    </location>
</feature>
<sequence>MAPSKKVRYLKIDRGRFFYQRRVPQKLHDLLDQKIWLRPCGDVPYSKAIQLVVTWAEEHDEFIAQMASLEARQVYARRQRLDVQEAFENAMGSEAADTPMYDLPLPFEELSTSSSADAAPDWRWAKFSLRELDAERDGDRPTRHMRTQLLARLHREAVSNGPSMPMEFPPFQAFKELLHRYSDAPNISSVSLGHKLPDPMGTEEYVEEMQKIHAAAFGAASPAPPTDPDERDEYDLIKLKLERRISELTPDPHTLTAVSEAYFTFNGIRPFTQAKYRRDIGRLAALVGDIPVKGVTTAHLKQLRDHLAPTMKAASLHAVFTPIKGLFKYAAQEEILDVNPASALVLPRDKRSIEERKRKKFDPEEACRIDEAISAVWGNPVYGLSDKRREALSQVVRALMFTGMRPIEILRLQPHDVEDHLIRVTDSKTESSTRIVPLHPELKSFPKWVREGGLSTFASVTSDPVGPVRHNFSRLIRTKLSPPILDDRKTLYSLRTTFVNAMRRAGADIQMRRAILGHKEAGAIRHYDDGPEFREKLEIIAKTDPRKPY</sequence>
<dbReference type="InterPro" id="IPR002104">
    <property type="entry name" value="Integrase_catalytic"/>
</dbReference>
<dbReference type="SUPFAM" id="SSF56349">
    <property type="entry name" value="DNA breaking-rejoining enzymes"/>
    <property type="match status" value="1"/>
</dbReference>
<name>A0ABP2DAZ0_9RHOB</name>
<proteinExistence type="inferred from homology"/>
<evidence type="ECO:0000313" key="9">
    <source>
        <dbReference type="Proteomes" id="UP000003257"/>
    </source>
</evidence>
<comment type="similarity">
    <text evidence="1">Belongs to the 'phage' integrase family.</text>
</comment>
<accession>A0ABP2DAZ0</accession>
<evidence type="ECO:0000259" key="6">
    <source>
        <dbReference type="PROSITE" id="PS51898"/>
    </source>
</evidence>
<protein>
    <submittedName>
        <fullName evidence="8">Phage integrase</fullName>
    </submittedName>
</protein>
<dbReference type="InterPro" id="IPR010998">
    <property type="entry name" value="Integrase_recombinase_N"/>
</dbReference>
<evidence type="ECO:0000256" key="5">
    <source>
        <dbReference type="PROSITE-ProRule" id="PRU01248"/>
    </source>
</evidence>
<dbReference type="PANTHER" id="PTHR30349">
    <property type="entry name" value="PHAGE INTEGRASE-RELATED"/>
    <property type="match status" value="1"/>
</dbReference>
<dbReference type="Proteomes" id="UP000003257">
    <property type="component" value="Unassembled WGS sequence"/>
</dbReference>
<evidence type="ECO:0000256" key="3">
    <source>
        <dbReference type="ARBA" id="ARBA00023125"/>
    </source>
</evidence>
<dbReference type="Gene3D" id="1.10.443.10">
    <property type="entry name" value="Intergrase catalytic core"/>
    <property type="match status" value="1"/>
</dbReference>
<dbReference type="PANTHER" id="PTHR30349:SF41">
    <property type="entry name" value="INTEGRASE_RECOMBINASE PROTEIN MJ0367-RELATED"/>
    <property type="match status" value="1"/>
</dbReference>
<dbReference type="Pfam" id="PF00589">
    <property type="entry name" value="Phage_integrase"/>
    <property type="match status" value="1"/>
</dbReference>
<dbReference type="InterPro" id="IPR044068">
    <property type="entry name" value="CB"/>
</dbReference>
<keyword evidence="4" id="KW-0233">DNA recombination</keyword>
<evidence type="ECO:0000259" key="7">
    <source>
        <dbReference type="PROSITE" id="PS51900"/>
    </source>
</evidence>
<feature type="domain" description="Core-binding (CB)" evidence="7">
    <location>
        <begin position="253"/>
        <end position="331"/>
    </location>
</feature>
<comment type="caution">
    <text evidence="8">The sequence shown here is derived from an EMBL/GenBank/DDBJ whole genome shotgun (WGS) entry which is preliminary data.</text>
</comment>
<evidence type="ECO:0000256" key="2">
    <source>
        <dbReference type="ARBA" id="ARBA00022908"/>
    </source>
</evidence>